<dbReference type="OrthoDB" id="1902637at2759"/>
<proteinExistence type="predicted"/>
<dbReference type="EMBL" id="CP097508">
    <property type="protein sequence ID" value="URE10448.1"/>
    <property type="molecule type" value="Genomic_DNA"/>
</dbReference>
<sequence length="172" mass="18507">MCFVQGMCFSLPTPDDPFNDRHGKKKKRKPSKSESPPRLSAAEKSQNQTCDAGVRAEQRCSEGGGVGNDCESDYGGPSKFLILCLNAIQDAWKDRQAAPDGSLDGSLLACDWGVDFWKCCSAGSRIVDASASCSTTEQVAWLVSTASDIIITRKERLSFPVPSFPCASTGMQ</sequence>
<evidence type="ECO:0000313" key="3">
    <source>
        <dbReference type="Proteomes" id="UP001055439"/>
    </source>
</evidence>
<evidence type="ECO:0000313" key="2">
    <source>
        <dbReference type="EMBL" id="URE10448.1"/>
    </source>
</evidence>
<evidence type="ECO:0000256" key="1">
    <source>
        <dbReference type="SAM" id="MobiDB-lite"/>
    </source>
</evidence>
<dbReference type="Proteomes" id="UP001055439">
    <property type="component" value="Chromosome 6"/>
</dbReference>
<keyword evidence="2" id="KW-0378">Hydrolase</keyword>
<feature type="region of interest" description="Disordered" evidence="1">
    <location>
        <begin position="13"/>
        <end position="50"/>
    </location>
</feature>
<accession>A0A9E7K8C8</accession>
<keyword evidence="3" id="KW-1185">Reference proteome</keyword>
<keyword evidence="2" id="KW-0347">Helicase</keyword>
<name>A0A9E7K8C8_9LILI</name>
<organism evidence="2 3">
    <name type="scientific">Musa troglodytarum</name>
    <name type="common">fe'i banana</name>
    <dbReference type="NCBI Taxonomy" id="320322"/>
    <lineage>
        <taxon>Eukaryota</taxon>
        <taxon>Viridiplantae</taxon>
        <taxon>Streptophyta</taxon>
        <taxon>Embryophyta</taxon>
        <taxon>Tracheophyta</taxon>
        <taxon>Spermatophyta</taxon>
        <taxon>Magnoliopsida</taxon>
        <taxon>Liliopsida</taxon>
        <taxon>Zingiberales</taxon>
        <taxon>Musaceae</taxon>
        <taxon>Musa</taxon>
    </lineage>
</organism>
<reference evidence="2" key="1">
    <citation type="submission" date="2022-05" db="EMBL/GenBank/DDBJ databases">
        <title>The Musa troglodytarum L. genome provides insights into the mechanism of non-climacteric behaviour and enrichment of carotenoids.</title>
        <authorList>
            <person name="Wang J."/>
        </authorList>
    </citation>
    <scope>NUCLEOTIDE SEQUENCE</scope>
    <source>
        <tissue evidence="2">Leaf</tissue>
    </source>
</reference>
<keyword evidence="2" id="KW-0067">ATP-binding</keyword>
<keyword evidence="2" id="KW-0547">Nucleotide-binding</keyword>
<protein>
    <submittedName>
        <fullName evidence="2">ATP-dependent RNA helicase</fullName>
    </submittedName>
</protein>
<dbReference type="GO" id="GO:0004386">
    <property type="term" value="F:helicase activity"/>
    <property type="evidence" value="ECO:0007669"/>
    <property type="project" value="UniProtKB-KW"/>
</dbReference>
<gene>
    <name evidence="2" type="ORF">MUK42_24582</name>
</gene>
<dbReference type="AlphaFoldDB" id="A0A9E7K8C8"/>